<organism evidence="8 9">
    <name type="scientific">Virgibacillus profundi</name>
    <dbReference type="NCBI Taxonomy" id="2024555"/>
    <lineage>
        <taxon>Bacteria</taxon>
        <taxon>Bacillati</taxon>
        <taxon>Bacillota</taxon>
        <taxon>Bacilli</taxon>
        <taxon>Bacillales</taxon>
        <taxon>Bacillaceae</taxon>
        <taxon>Virgibacillus</taxon>
    </lineage>
</organism>
<dbReference type="OrthoDB" id="2417096at2"/>
<gene>
    <name evidence="8" type="ORF">CIL05_10880</name>
</gene>
<comment type="similarity">
    <text evidence="2">Belongs to the bacterial solute-binding protein 8 family.</text>
</comment>
<protein>
    <submittedName>
        <fullName evidence="8">Ferrichrome ABC transporter substrate-binding protein</fullName>
    </submittedName>
</protein>
<dbReference type="Gene3D" id="3.40.50.1980">
    <property type="entry name" value="Nitrogenase molybdenum iron protein domain"/>
    <property type="match status" value="2"/>
</dbReference>
<proteinExistence type="inferred from homology"/>
<evidence type="ECO:0000256" key="6">
    <source>
        <dbReference type="SAM" id="MobiDB-lite"/>
    </source>
</evidence>
<keyword evidence="4" id="KW-0732">Signal</keyword>
<comment type="caution">
    <text evidence="8">The sequence shown here is derived from an EMBL/GenBank/DDBJ whole genome shotgun (WGS) entry which is preliminary data.</text>
</comment>
<dbReference type="PANTHER" id="PTHR30532">
    <property type="entry name" value="IRON III DICITRATE-BINDING PERIPLASMIC PROTEIN"/>
    <property type="match status" value="1"/>
</dbReference>
<evidence type="ECO:0000313" key="8">
    <source>
        <dbReference type="EMBL" id="PAV29366.1"/>
    </source>
</evidence>
<evidence type="ECO:0000256" key="2">
    <source>
        <dbReference type="ARBA" id="ARBA00008814"/>
    </source>
</evidence>
<name>A0A2A2IDG7_9BACI</name>
<dbReference type="PROSITE" id="PS50983">
    <property type="entry name" value="FE_B12_PBP"/>
    <property type="match status" value="1"/>
</dbReference>
<dbReference type="AlphaFoldDB" id="A0A2A2IDG7"/>
<evidence type="ECO:0000313" key="9">
    <source>
        <dbReference type="Proteomes" id="UP000218887"/>
    </source>
</evidence>
<dbReference type="GO" id="GO:0030288">
    <property type="term" value="C:outer membrane-bounded periplasmic space"/>
    <property type="evidence" value="ECO:0007669"/>
    <property type="project" value="TreeGrafter"/>
</dbReference>
<keyword evidence="3" id="KW-0813">Transport</keyword>
<evidence type="ECO:0000256" key="1">
    <source>
        <dbReference type="ARBA" id="ARBA00004193"/>
    </source>
</evidence>
<dbReference type="PANTHER" id="PTHR30532:SF1">
    <property type="entry name" value="IRON(3+)-HYDROXAMATE-BINDING PROTEIN FHUD"/>
    <property type="match status" value="1"/>
</dbReference>
<feature type="coiled-coil region" evidence="5">
    <location>
        <begin position="174"/>
        <end position="201"/>
    </location>
</feature>
<dbReference type="EMBL" id="NPOA01000007">
    <property type="protein sequence ID" value="PAV29366.1"/>
    <property type="molecule type" value="Genomic_DNA"/>
</dbReference>
<evidence type="ECO:0000256" key="5">
    <source>
        <dbReference type="SAM" id="Coils"/>
    </source>
</evidence>
<accession>A0A2A2IDG7</accession>
<feature type="domain" description="Fe/B12 periplasmic-binding" evidence="7">
    <location>
        <begin position="67"/>
        <end position="326"/>
    </location>
</feature>
<keyword evidence="9" id="KW-1185">Reference proteome</keyword>
<evidence type="ECO:0000256" key="4">
    <source>
        <dbReference type="ARBA" id="ARBA00022729"/>
    </source>
</evidence>
<dbReference type="CDD" id="cd01138">
    <property type="entry name" value="FeuA"/>
    <property type="match status" value="1"/>
</dbReference>
<sequence length="326" mass="36150">MVLKINCKKNILLFSLVFIMLFILTACGSGNESSDSESDGNETEESEGSAEVTLDSEMGEVTIPAGAERVLAPFHEDALLSLGVTPVAKWAIGESLQDYLEPELQDIPKIEWTLPLEQVLSLEPDLIILENNIDNYEGTYEDYSKIAPTYVMTEETTSDWQKQIDTFSKLLGKEDEAEQALAGYEEKVTDVSNQLEEAIGDETLAAIWVVGGKFFLFEKDRHSAELIYSKLGVNYSSVVEELGEAAPQWEAISLEKLSELDADHVFLLAAEGESGIETLEKSTVWQSIPAAQNENIYILEDASNWTNKGLKASEKTMDDLLNYLVK</sequence>
<dbReference type="GO" id="GO:0005886">
    <property type="term" value="C:plasma membrane"/>
    <property type="evidence" value="ECO:0007669"/>
    <property type="project" value="UniProtKB-SubCell"/>
</dbReference>
<dbReference type="Proteomes" id="UP000218887">
    <property type="component" value="Unassembled WGS sequence"/>
</dbReference>
<comment type="subcellular location">
    <subcellularLocation>
        <location evidence="1">Cell membrane</location>
        <topology evidence="1">Lipid-anchor</topology>
    </subcellularLocation>
</comment>
<dbReference type="InterPro" id="IPR002491">
    <property type="entry name" value="ABC_transptr_periplasmic_BD"/>
</dbReference>
<evidence type="ECO:0000256" key="3">
    <source>
        <dbReference type="ARBA" id="ARBA00022448"/>
    </source>
</evidence>
<dbReference type="GO" id="GO:1901678">
    <property type="term" value="P:iron coordination entity transport"/>
    <property type="evidence" value="ECO:0007669"/>
    <property type="project" value="UniProtKB-ARBA"/>
</dbReference>
<evidence type="ECO:0000259" key="7">
    <source>
        <dbReference type="PROSITE" id="PS50983"/>
    </source>
</evidence>
<feature type="region of interest" description="Disordered" evidence="6">
    <location>
        <begin position="31"/>
        <end position="57"/>
    </location>
</feature>
<keyword evidence="5" id="KW-0175">Coiled coil</keyword>
<dbReference type="Pfam" id="PF01497">
    <property type="entry name" value="Peripla_BP_2"/>
    <property type="match status" value="1"/>
</dbReference>
<reference evidence="8 9" key="1">
    <citation type="submission" date="2017-08" db="EMBL/GenBank/DDBJ databases">
        <title>Virgibacillus indicus sp. nov. and Virgibacillus profoundi sp. nov, two moderately halophilic bacteria isolated from marine sediment by using the Microfluidic Streak Plate.</title>
        <authorList>
            <person name="Xu B."/>
            <person name="Hu B."/>
            <person name="Wang J."/>
            <person name="Zhu Y."/>
            <person name="Huang L."/>
            <person name="Du W."/>
            <person name="Huang Y."/>
        </authorList>
    </citation>
    <scope>NUCLEOTIDE SEQUENCE [LARGE SCALE GENOMIC DNA]</scope>
    <source>
        <strain evidence="8 9">IO3-P3-H5</strain>
    </source>
</reference>
<dbReference type="SUPFAM" id="SSF53807">
    <property type="entry name" value="Helical backbone' metal receptor"/>
    <property type="match status" value="1"/>
</dbReference>
<dbReference type="InterPro" id="IPR051313">
    <property type="entry name" value="Bact_iron-sidero_bind"/>
</dbReference>
<dbReference type="PROSITE" id="PS51257">
    <property type="entry name" value="PROKAR_LIPOPROTEIN"/>
    <property type="match status" value="1"/>
</dbReference>
<feature type="compositionally biased region" description="Acidic residues" evidence="6">
    <location>
        <begin position="34"/>
        <end position="48"/>
    </location>
</feature>